<gene>
    <name evidence="1" type="ORF">BDY19DRAFT_980344</name>
</gene>
<proteinExistence type="predicted"/>
<keyword evidence="2" id="KW-1185">Reference proteome</keyword>
<accession>A0ACB8TMH0</accession>
<dbReference type="Proteomes" id="UP001055072">
    <property type="component" value="Unassembled WGS sequence"/>
</dbReference>
<comment type="caution">
    <text evidence="1">The sequence shown here is derived from an EMBL/GenBank/DDBJ whole genome shotgun (WGS) entry which is preliminary data.</text>
</comment>
<organism evidence="1 2">
    <name type="scientific">Irpex rosettiformis</name>
    <dbReference type="NCBI Taxonomy" id="378272"/>
    <lineage>
        <taxon>Eukaryota</taxon>
        <taxon>Fungi</taxon>
        <taxon>Dikarya</taxon>
        <taxon>Basidiomycota</taxon>
        <taxon>Agaricomycotina</taxon>
        <taxon>Agaricomycetes</taxon>
        <taxon>Polyporales</taxon>
        <taxon>Irpicaceae</taxon>
        <taxon>Irpex</taxon>
    </lineage>
</organism>
<reference evidence="1" key="1">
    <citation type="journal article" date="2021" name="Environ. Microbiol.">
        <title>Gene family expansions and transcriptome signatures uncover fungal adaptations to wood decay.</title>
        <authorList>
            <person name="Hage H."/>
            <person name="Miyauchi S."/>
            <person name="Viragh M."/>
            <person name="Drula E."/>
            <person name="Min B."/>
            <person name="Chaduli D."/>
            <person name="Navarro D."/>
            <person name="Favel A."/>
            <person name="Norest M."/>
            <person name="Lesage-Meessen L."/>
            <person name="Balint B."/>
            <person name="Merenyi Z."/>
            <person name="de Eugenio L."/>
            <person name="Morin E."/>
            <person name="Martinez A.T."/>
            <person name="Baldrian P."/>
            <person name="Stursova M."/>
            <person name="Martinez M.J."/>
            <person name="Novotny C."/>
            <person name="Magnuson J.K."/>
            <person name="Spatafora J.W."/>
            <person name="Maurice S."/>
            <person name="Pangilinan J."/>
            <person name="Andreopoulos W."/>
            <person name="LaButti K."/>
            <person name="Hundley H."/>
            <person name="Na H."/>
            <person name="Kuo A."/>
            <person name="Barry K."/>
            <person name="Lipzen A."/>
            <person name="Henrissat B."/>
            <person name="Riley R."/>
            <person name="Ahrendt S."/>
            <person name="Nagy L.G."/>
            <person name="Grigoriev I.V."/>
            <person name="Martin F."/>
            <person name="Rosso M.N."/>
        </authorList>
    </citation>
    <scope>NUCLEOTIDE SEQUENCE</scope>
    <source>
        <strain evidence="1">CBS 384.51</strain>
    </source>
</reference>
<protein>
    <submittedName>
        <fullName evidence="1">Uncharacterized protein</fullName>
    </submittedName>
</protein>
<name>A0ACB8TMH0_9APHY</name>
<evidence type="ECO:0000313" key="1">
    <source>
        <dbReference type="EMBL" id="KAI0083182.1"/>
    </source>
</evidence>
<dbReference type="EMBL" id="MU274984">
    <property type="protein sequence ID" value="KAI0083182.1"/>
    <property type="molecule type" value="Genomic_DNA"/>
</dbReference>
<sequence length="1630" mass="173560">MRSDAQEAALGLLGLTGHLDFSKTTTTSTTTTTAPGLSASSSHSSSNSIAIPGSKRKTLNSVSASATLPRPPSHSQPRSLAILLNNDDDPESPPQHPPSQPVQLEPRTTTTHNDDTTKPTVTVNGNGKPSNSNGVNNNTTATTTTTSDGIDCVCGFTYDDGFSVACDSCGTWVHAACFDIQHGNVPEIFKCWKCDKRRWDVEKLRERAVRLQRAQQAREKELDRIGVPADVDGGGGGKKRVSSPGVDRKRRVSATTMDQGGTGQATKRRRRLSTGASGQHSAVSHPNHHQQTPSFSQFAHPPGHGSVNGTSVGEEEHVEIDEPATHSYVHTDKDLVPHQHTRDRLKLLAQHWRGVTALESDEDLLDTPTAPVYLTPDELSSTSRSPKTSLHPLPKAVSHSSMHPAMSANMNVQSFIAPYASTIIPSTVYLSDPLNSYAHLGMPKPFVHLMGPPLDVALDARLAGNGSRFVRSGCKPNAVIRPVLCRRPHNKLPSTSVKQDEEDETLTFGVFALRDLKAQEEVVLGWEWDDGSVIHHLPALIDSPHLFAPARFEQYRHQMTSMLHTLSSTFTTCACGSRARDCALNRLAEFVDGHTGTPPTPSPSPPSSFSFSHGQPVEEREGQRRSRTHTSLGPLIGTKRGFRTRERVPMSGGMSGVEMDPCSSVEGLGAWAGLGVQPEAGPSKRASANMNGMDRTVSGSSATTDGSSASHKVDKKGKGRATDDDQDVAMENEDGCALPGSTNGRRVKGTAKKSKKAVSATAKPTSSAGSTARSSPQPDPQAHPDYGPAPSIPTRVGEAKLPPKLRKKWIHKNSEVLKESGSPGEVESVGESPRVDEGRASPSGSGSYHRDEMEVDDGASLYFTLSALIFILWIVDTKVMPPPPLPPSVSSPSRPPPIRDLPSRAGTLPFRPAVPADLASPTTSFANLSLLSPANGPAPHFPGCFGRLSLGHQGTSMSPTPGPGGAQGSNVDVMPMPTLDLSASLSSSTDSCAVLPEHGSPSDEKSMLGAALEKKDIPNHDDEGEPKVKESVQSIVAVEAVTVKAKSMTPPLEESPSPPPRSPSESTQTEEPAKALTPPPPPSTEKDEMETDMPEPSPTAVGDLAPEETPSVIDGDEAMVVDEPPRQQSPAPASVIVSDEPHATMSPSEPIPEVVVEKPADQEPEPEHETQPVVTSPAPETQPVVTPPPPAAPVKVKLSLKDFAMRMKKKREEAAASPIVASVGLAPEGVDVSVTGSQEQSQALGAQESQLQSSSTDAQVGVSEAVNGSAVGLRSSSPSAPPTKSSIGPSLLSPKLSSDTSVVKEAPAESLLETGKLVEGSVEEELQCPKGDRSSPEDVVMNSAEPARVPDKVDVDGHKVDADGRKDVGMTLEAKIEVVEPRLPSTHAEERAPSRFSAACAEDKLPPPRPRSPPCRVSPLEDRPHFRARSPPPPSEPPRRSDFHSSSSEYSRKENHEPFHLPDRPTMGPPRMVHQPIARQISQEDGEIFSPPPPKPLPLAPRSHTPPTQPRSFHHSGTGNTSPVRGPPSAAPRRPLQPSVYRPQLPPAANSRPLPSGPRALRGVGNNGPPSYSSSSSYNSSFPPRSDGPHLAPRGPSADRDRDRERLDWDRDRGRPSWSRSRGSGGGWAR</sequence>
<evidence type="ECO:0000313" key="2">
    <source>
        <dbReference type="Proteomes" id="UP001055072"/>
    </source>
</evidence>